<dbReference type="RefSeq" id="WP_249243881.1">
    <property type="nucleotide sequence ID" value="NZ_JAKPBZ010000106.1"/>
</dbReference>
<name>A0ABT0MQG2_9GAMM</name>
<keyword evidence="3" id="KW-1185">Reference proteome</keyword>
<evidence type="ECO:0000313" key="3">
    <source>
        <dbReference type="Proteomes" id="UP001203069"/>
    </source>
</evidence>
<feature type="transmembrane region" description="Helical" evidence="1">
    <location>
        <begin position="120"/>
        <end position="142"/>
    </location>
</feature>
<feature type="transmembrane region" description="Helical" evidence="1">
    <location>
        <begin position="80"/>
        <end position="100"/>
    </location>
</feature>
<comment type="caution">
    <text evidence="2">The sequence shown here is derived from an EMBL/GenBank/DDBJ whole genome shotgun (WGS) entry which is preliminary data.</text>
</comment>
<dbReference type="Proteomes" id="UP001203069">
    <property type="component" value="Unassembled WGS sequence"/>
</dbReference>
<dbReference type="EMBL" id="JAKPBZ010000106">
    <property type="protein sequence ID" value="MCL2892088.1"/>
    <property type="molecule type" value="Genomic_DNA"/>
</dbReference>
<evidence type="ECO:0000256" key="1">
    <source>
        <dbReference type="SAM" id="Phobius"/>
    </source>
</evidence>
<organism evidence="2 3">
    <name type="scientific">Brenneria tiliae</name>
    <dbReference type="NCBI Taxonomy" id="2914984"/>
    <lineage>
        <taxon>Bacteria</taxon>
        <taxon>Pseudomonadati</taxon>
        <taxon>Pseudomonadota</taxon>
        <taxon>Gammaproteobacteria</taxon>
        <taxon>Enterobacterales</taxon>
        <taxon>Pectobacteriaceae</taxon>
        <taxon>Brenneria</taxon>
    </lineage>
</organism>
<sequence>MSVLPLILMVIFIVIFFTCFVCFFIKKRIPFHDVRGSVLFGNMLFFDNITLSNIAAVAFSFAYLAGLFVEWERYHDVDSLKGFVTGWAGFMFLLFHCRCFSQRDVEKDSGYAFIKEFFMVWKLGPSFIFLWFSRVSYLYFLYKVTFS</sequence>
<gene>
    <name evidence="2" type="ORF">MFP26_05155</name>
</gene>
<proteinExistence type="predicted"/>
<keyword evidence="1" id="KW-0812">Transmembrane</keyword>
<reference evidence="2 3" key="1">
    <citation type="submission" date="2022-02" db="EMBL/GenBank/DDBJ databases">
        <title>Description of Brenneria tiliae sp. nov. isolated from symptomatic Tilia x moltkei and Tilia x europaea trees in the UK.</title>
        <authorList>
            <person name="Kile H."/>
        </authorList>
    </citation>
    <scope>NUCLEOTIDE SEQUENCE [LARGE SCALE GENOMIC DNA]</scope>
    <source>
        <strain evidence="2 3">MC1SB4.1</strain>
    </source>
</reference>
<evidence type="ECO:0000313" key="2">
    <source>
        <dbReference type="EMBL" id="MCL2892088.1"/>
    </source>
</evidence>
<keyword evidence="1" id="KW-0472">Membrane</keyword>
<accession>A0ABT0MQG2</accession>
<keyword evidence="1" id="KW-1133">Transmembrane helix</keyword>
<feature type="transmembrane region" description="Helical" evidence="1">
    <location>
        <begin position="6"/>
        <end position="25"/>
    </location>
</feature>
<feature type="transmembrane region" description="Helical" evidence="1">
    <location>
        <begin position="45"/>
        <end position="68"/>
    </location>
</feature>
<protein>
    <submittedName>
        <fullName evidence="2">Uncharacterized protein</fullName>
    </submittedName>
</protein>